<dbReference type="GO" id="GO:0005525">
    <property type="term" value="F:GTP binding"/>
    <property type="evidence" value="ECO:0007669"/>
    <property type="project" value="InterPro"/>
</dbReference>
<dbReference type="InterPro" id="IPR011011">
    <property type="entry name" value="Znf_FYVE_PHD"/>
</dbReference>
<dbReference type="AlphaFoldDB" id="A0A6P9ABZ6"/>
<gene>
    <name evidence="7" type="primary">LOC117653842</name>
</gene>
<accession>A0A6P9ABZ6</accession>
<dbReference type="GO" id="GO:0008270">
    <property type="term" value="F:zinc ion binding"/>
    <property type="evidence" value="ECO:0007669"/>
    <property type="project" value="UniProtKB-KW"/>
</dbReference>
<dbReference type="PANTHER" id="PTHR46624">
    <property type="entry name" value="AGAP002036-PA"/>
    <property type="match status" value="1"/>
</dbReference>
<evidence type="ECO:0000313" key="7">
    <source>
        <dbReference type="RefSeq" id="XP_034255683.1"/>
    </source>
</evidence>
<protein>
    <submittedName>
        <fullName evidence="7">Zinc finger FYVE domain-containing protein 1-like isoform X1</fullName>
    </submittedName>
</protein>
<keyword evidence="2 4" id="KW-0863">Zinc-finger</keyword>
<proteinExistence type="predicted"/>
<sequence>MEHNTDFKRRRERGTIPASKMDVYVPGRGLSPALMESLDSISSSIVPEPQSVSTLPDITVTTEQFTSLRLHSVSESKSFLLLDASEYLKVPSAEKFARCLGCPDASSKVKVVAIVGNSGDGKSYTMNKVFFQGEEVFETSSEQTSCTMGVWAAFDPCLNVIALDTEGLLGSTTREDQRTRLLLKILAVSDVVIFRTRAERLHTDMFRFLGFASQAFTRHFRNALGSVSSRGGFGGTLSVLGPAVIIFHETRDTQPLRGSHSETVEDKLRSFFSELNLKTDAFSSIRYIGTQTKGMVTNFSELRDVIRAELNNTSVRSARQTDIVYQALKVLNDKFSGELIDSQPLVFLDEYFTCASKCLSCDRRCEASMGHQKDGQPHLCQERCCFQAQFNNVLYTCKTCHTKGQQVVVTPSEPSWFGYAKHAWSGYTINCPYCGEIYRSRQYWYGNRNPEDTVVRTEITHVWPGSNTLLNNSQNTAQKVLDGVTFLSEAVASVGSQPTRYLTSQLADWIAPKYWRPNHEILNCFKCEKTFATAETKHHCRSCGEGFCDKCSSATCPVPERGWTEPVRVCNACYKLKKGTVVRPNPADDVEVRARKYGEVVVNTFSQVASVLQYPKELIKDSARPSYWVPDHEAKECAVCKEPFGPLLLLHHCRECGQAVCHPCSPKQRRVPRRGWETPVRVCNNCMKED</sequence>
<name>A0A6P9ABZ6_THRPL</name>
<dbReference type="GO" id="GO:0003924">
    <property type="term" value="F:GTPase activity"/>
    <property type="evidence" value="ECO:0007669"/>
    <property type="project" value="InterPro"/>
</dbReference>
<dbReference type="SUPFAM" id="SSF57903">
    <property type="entry name" value="FYVE/PHD zinc finger"/>
    <property type="match status" value="2"/>
</dbReference>
<dbReference type="PANTHER" id="PTHR46624:SF4">
    <property type="entry name" value="FYVE-TYPE DOMAIN-CONTAINING PROTEIN"/>
    <property type="match status" value="1"/>
</dbReference>
<reference evidence="7" key="1">
    <citation type="submission" date="2025-08" db="UniProtKB">
        <authorList>
            <consortium name="RefSeq"/>
        </authorList>
    </citation>
    <scope>IDENTIFICATION</scope>
    <source>
        <tissue evidence="7">Total insect</tissue>
    </source>
</reference>
<keyword evidence="6" id="KW-1185">Reference proteome</keyword>
<dbReference type="InParanoid" id="A0A6P9ABZ6"/>
<feature type="domain" description="FYVE-type" evidence="5">
    <location>
        <begin position="518"/>
        <end position="578"/>
    </location>
</feature>
<dbReference type="KEGG" id="tpal:117653842"/>
<dbReference type="Gene3D" id="3.30.40.10">
    <property type="entry name" value="Zinc/RING finger domain, C3HC4 (zinc finger)"/>
    <property type="match status" value="2"/>
</dbReference>
<evidence type="ECO:0000256" key="4">
    <source>
        <dbReference type="PROSITE-ProRule" id="PRU00091"/>
    </source>
</evidence>
<dbReference type="CDD" id="cd15734">
    <property type="entry name" value="FYVE_ZFYV1"/>
    <property type="match status" value="2"/>
</dbReference>
<evidence type="ECO:0000256" key="2">
    <source>
        <dbReference type="ARBA" id="ARBA00022771"/>
    </source>
</evidence>
<dbReference type="GO" id="GO:0005547">
    <property type="term" value="F:phosphatidylinositol-3,4,5-trisphosphate binding"/>
    <property type="evidence" value="ECO:0007669"/>
    <property type="project" value="TreeGrafter"/>
</dbReference>
<dbReference type="GO" id="GO:0005811">
    <property type="term" value="C:lipid droplet"/>
    <property type="evidence" value="ECO:0007669"/>
    <property type="project" value="TreeGrafter"/>
</dbReference>
<dbReference type="RefSeq" id="XP_034255683.1">
    <property type="nucleotide sequence ID" value="XM_034399792.1"/>
</dbReference>
<dbReference type="InterPro" id="IPR042427">
    <property type="entry name" value="ZFYV1"/>
</dbReference>
<dbReference type="InterPro" id="IPR015894">
    <property type="entry name" value="Guanylate-bd_N"/>
</dbReference>
<dbReference type="Pfam" id="PF01363">
    <property type="entry name" value="FYVE"/>
    <property type="match status" value="2"/>
</dbReference>
<dbReference type="Gene3D" id="3.40.50.300">
    <property type="entry name" value="P-loop containing nucleotide triphosphate hydrolases"/>
    <property type="match status" value="1"/>
</dbReference>
<dbReference type="GeneID" id="117653842"/>
<evidence type="ECO:0000313" key="6">
    <source>
        <dbReference type="Proteomes" id="UP000515158"/>
    </source>
</evidence>
<evidence type="ECO:0000259" key="5">
    <source>
        <dbReference type="PROSITE" id="PS50178"/>
    </source>
</evidence>
<dbReference type="InterPro" id="IPR017455">
    <property type="entry name" value="Znf_FYVE-rel"/>
</dbReference>
<dbReference type="OrthoDB" id="68108at2759"/>
<dbReference type="SUPFAM" id="SSF52540">
    <property type="entry name" value="P-loop containing nucleoside triphosphate hydrolases"/>
    <property type="match status" value="1"/>
</dbReference>
<feature type="domain" description="FYVE-type" evidence="5">
    <location>
        <begin position="631"/>
        <end position="690"/>
    </location>
</feature>
<dbReference type="GO" id="GO:0005545">
    <property type="term" value="F:1-phosphatidylinositol binding"/>
    <property type="evidence" value="ECO:0007669"/>
    <property type="project" value="TreeGrafter"/>
</dbReference>
<dbReference type="GO" id="GO:0043325">
    <property type="term" value="F:phosphatidylinositol-3,4-bisphosphate binding"/>
    <property type="evidence" value="ECO:0007669"/>
    <property type="project" value="TreeGrafter"/>
</dbReference>
<evidence type="ECO:0000256" key="3">
    <source>
        <dbReference type="ARBA" id="ARBA00022833"/>
    </source>
</evidence>
<dbReference type="GO" id="GO:0140042">
    <property type="term" value="P:lipid droplet formation"/>
    <property type="evidence" value="ECO:0007669"/>
    <property type="project" value="TreeGrafter"/>
</dbReference>
<dbReference type="Proteomes" id="UP000515158">
    <property type="component" value="Unplaced"/>
</dbReference>
<dbReference type="Pfam" id="PF02263">
    <property type="entry name" value="GBP"/>
    <property type="match status" value="1"/>
</dbReference>
<dbReference type="InterPro" id="IPR013083">
    <property type="entry name" value="Znf_RING/FYVE/PHD"/>
</dbReference>
<dbReference type="InterPro" id="IPR000306">
    <property type="entry name" value="Znf_FYVE"/>
</dbReference>
<keyword evidence="1" id="KW-0479">Metal-binding</keyword>
<evidence type="ECO:0000256" key="1">
    <source>
        <dbReference type="ARBA" id="ARBA00022723"/>
    </source>
</evidence>
<dbReference type="SMART" id="SM00064">
    <property type="entry name" value="FYVE"/>
    <property type="match status" value="2"/>
</dbReference>
<organism evidence="7">
    <name type="scientific">Thrips palmi</name>
    <name type="common">Melon thrips</name>
    <dbReference type="NCBI Taxonomy" id="161013"/>
    <lineage>
        <taxon>Eukaryota</taxon>
        <taxon>Metazoa</taxon>
        <taxon>Ecdysozoa</taxon>
        <taxon>Arthropoda</taxon>
        <taxon>Hexapoda</taxon>
        <taxon>Insecta</taxon>
        <taxon>Pterygota</taxon>
        <taxon>Neoptera</taxon>
        <taxon>Paraneoptera</taxon>
        <taxon>Thysanoptera</taxon>
        <taxon>Terebrantia</taxon>
        <taxon>Thripoidea</taxon>
        <taxon>Thripidae</taxon>
        <taxon>Thrips</taxon>
    </lineage>
</organism>
<keyword evidence="3" id="KW-0862">Zinc</keyword>
<dbReference type="GO" id="GO:0032266">
    <property type="term" value="F:phosphatidylinositol-3-phosphate binding"/>
    <property type="evidence" value="ECO:0007669"/>
    <property type="project" value="TreeGrafter"/>
</dbReference>
<dbReference type="InterPro" id="IPR027417">
    <property type="entry name" value="P-loop_NTPase"/>
</dbReference>
<dbReference type="PROSITE" id="PS50178">
    <property type="entry name" value="ZF_FYVE"/>
    <property type="match status" value="2"/>
</dbReference>